<dbReference type="EMBL" id="CADCVA010000429">
    <property type="protein sequence ID" value="CAA9448147.1"/>
    <property type="molecule type" value="Genomic_DNA"/>
</dbReference>
<dbReference type="GO" id="GO:0046872">
    <property type="term" value="F:metal ion binding"/>
    <property type="evidence" value="ECO:0007669"/>
    <property type="project" value="UniProtKB-UniRule"/>
</dbReference>
<evidence type="ECO:0000256" key="8">
    <source>
        <dbReference type="RuleBase" id="RU366073"/>
    </source>
</evidence>
<evidence type="ECO:0000256" key="4">
    <source>
        <dbReference type="ARBA" id="ARBA00022801"/>
    </source>
</evidence>
<keyword evidence="3" id="KW-0479">Metal-binding</keyword>
<dbReference type="Gene3D" id="3.10.170.10">
    <property type="match status" value="1"/>
</dbReference>
<evidence type="ECO:0000259" key="9">
    <source>
        <dbReference type="Pfam" id="PF01447"/>
    </source>
</evidence>
<dbReference type="EC" id="3.4.24.-" evidence="8"/>
<dbReference type="PANTHER" id="PTHR43579">
    <property type="match status" value="1"/>
</dbReference>
<keyword evidence="4 8" id="KW-0378">Hydrolase</keyword>
<reference evidence="11" key="1">
    <citation type="submission" date="2020-02" db="EMBL/GenBank/DDBJ databases">
        <authorList>
            <person name="Meier V. D."/>
        </authorList>
    </citation>
    <scope>NUCLEOTIDE SEQUENCE</scope>
    <source>
        <strain evidence="11">AVDCRST_MAG82</strain>
    </source>
</reference>
<dbReference type="SUPFAM" id="SSF55486">
    <property type="entry name" value="Metalloproteases ('zincins'), catalytic domain"/>
    <property type="match status" value="1"/>
</dbReference>
<dbReference type="Gene3D" id="1.10.390.10">
    <property type="entry name" value="Neutral Protease Domain 2"/>
    <property type="match status" value="1"/>
</dbReference>
<dbReference type="InterPro" id="IPR013856">
    <property type="entry name" value="Peptidase_M4_domain"/>
</dbReference>
<dbReference type="InterPro" id="IPR052759">
    <property type="entry name" value="Metalloprotease_M4"/>
</dbReference>
<dbReference type="GO" id="GO:0004222">
    <property type="term" value="F:metalloendopeptidase activity"/>
    <property type="evidence" value="ECO:0007669"/>
    <property type="project" value="UniProtKB-UniRule"/>
</dbReference>
<comment type="similarity">
    <text evidence="1 8">Belongs to the peptidase M4 family.</text>
</comment>
<dbReference type="CDD" id="cd09597">
    <property type="entry name" value="M4_TLP"/>
    <property type="match status" value="1"/>
</dbReference>
<comment type="cofactor">
    <cofactor evidence="8">
        <name>Zn(2+)</name>
        <dbReference type="ChEBI" id="CHEBI:29105"/>
    </cofactor>
</comment>
<dbReference type="GO" id="GO:0006508">
    <property type="term" value="P:proteolysis"/>
    <property type="evidence" value="ECO:0007669"/>
    <property type="project" value="UniProtKB-KW"/>
</dbReference>
<keyword evidence="6 8" id="KW-0482">Metalloprotease</keyword>
<proteinExistence type="inferred from homology"/>
<keyword evidence="8" id="KW-0964">Secreted</keyword>
<accession>A0A6J4QUP2</accession>
<dbReference type="PRINTS" id="PR00730">
    <property type="entry name" value="THERMOLYSIN"/>
</dbReference>
<protein>
    <recommendedName>
        <fullName evidence="8">Neutral metalloproteinase</fullName>
        <ecNumber evidence="8">3.4.24.-</ecNumber>
    </recommendedName>
</protein>
<feature type="domain" description="Peptidase M4" evidence="9">
    <location>
        <begin position="94"/>
        <end position="176"/>
    </location>
</feature>
<evidence type="ECO:0000256" key="3">
    <source>
        <dbReference type="ARBA" id="ARBA00022723"/>
    </source>
</evidence>
<comment type="function">
    <text evidence="8">Extracellular zinc metalloprotease.</text>
</comment>
<dbReference type="GO" id="GO:0005576">
    <property type="term" value="C:extracellular region"/>
    <property type="evidence" value="ECO:0007669"/>
    <property type="project" value="UniProtKB-SubCell"/>
</dbReference>
<sequence length="349" mass="38390">MHAHCDSLHCFLPPDVLDHMVQSEDPTVREAAAKTLATSAALRSRRVTLAGIPGFAGTPSPTGSKYRLVYDAQRRYEDILDNLVRQEGQAEVTDEAVNEAYENAGITYDFYNEVFGRNSIDAAGMALVSVVHYGEDEDNAFWTGDKMLYCDGGIIFGSTTQDIDVAAHEFTHGVIQYESRLEYRNQSGALNESFADVFGILTQQRFNDQPVEGADWWLGGDILAPALKERGVRGIRTLTSDKAYENDPLLGTDRQPKHMRDLYTGTADRGGVHIYLVATELGGNAWESAGAIWYKTLRALSYYSNFEDAAKMSYQIAGGDYGINSREQLAVGEAWAGVGLTVEKAQVVT</sequence>
<name>A0A6J4QUP2_9ACTN</name>
<evidence type="ECO:0000256" key="7">
    <source>
        <dbReference type="PIRSR" id="PIRSR623612-1"/>
    </source>
</evidence>
<evidence type="ECO:0000259" key="10">
    <source>
        <dbReference type="Pfam" id="PF02868"/>
    </source>
</evidence>
<feature type="domain" description="Peptidase M4 C-terminal" evidence="10">
    <location>
        <begin position="179"/>
        <end position="339"/>
    </location>
</feature>
<evidence type="ECO:0000256" key="5">
    <source>
        <dbReference type="ARBA" id="ARBA00022833"/>
    </source>
</evidence>
<gene>
    <name evidence="11" type="ORF">AVDCRST_MAG82-3536</name>
</gene>
<feature type="active site" description="Proton donor" evidence="7">
    <location>
        <position position="273"/>
    </location>
</feature>
<organism evidence="11">
    <name type="scientific">uncultured Rubrobacteraceae bacterium</name>
    <dbReference type="NCBI Taxonomy" id="349277"/>
    <lineage>
        <taxon>Bacteria</taxon>
        <taxon>Bacillati</taxon>
        <taxon>Actinomycetota</taxon>
        <taxon>Rubrobacteria</taxon>
        <taxon>Rubrobacterales</taxon>
        <taxon>Rubrobacteraceae</taxon>
        <taxon>environmental samples</taxon>
    </lineage>
</organism>
<evidence type="ECO:0000256" key="1">
    <source>
        <dbReference type="ARBA" id="ARBA00009388"/>
    </source>
</evidence>
<dbReference type="AlphaFoldDB" id="A0A6J4QUP2"/>
<evidence type="ECO:0000313" key="11">
    <source>
        <dbReference type="EMBL" id="CAA9448147.1"/>
    </source>
</evidence>
<evidence type="ECO:0000256" key="6">
    <source>
        <dbReference type="ARBA" id="ARBA00023049"/>
    </source>
</evidence>
<dbReference type="Pfam" id="PF01447">
    <property type="entry name" value="Peptidase_M4"/>
    <property type="match status" value="1"/>
</dbReference>
<feature type="active site" evidence="7">
    <location>
        <position position="169"/>
    </location>
</feature>
<dbReference type="Pfam" id="PF02868">
    <property type="entry name" value="Peptidase_M4_C"/>
    <property type="match status" value="1"/>
</dbReference>
<keyword evidence="5 8" id="KW-0862">Zinc</keyword>
<dbReference type="InterPro" id="IPR023612">
    <property type="entry name" value="Peptidase_M4"/>
</dbReference>
<keyword evidence="2 8" id="KW-0645">Protease</keyword>
<comment type="subcellular location">
    <subcellularLocation>
        <location evidence="8">Secreted</location>
    </subcellularLocation>
</comment>
<dbReference type="InterPro" id="IPR027268">
    <property type="entry name" value="Peptidase_M4/M1_CTD_sf"/>
</dbReference>
<dbReference type="PANTHER" id="PTHR43579:SF1">
    <property type="entry name" value="NEUTRAL METALLOPROTEINASE"/>
    <property type="match status" value="1"/>
</dbReference>
<evidence type="ECO:0000256" key="2">
    <source>
        <dbReference type="ARBA" id="ARBA00022670"/>
    </source>
</evidence>
<dbReference type="InterPro" id="IPR001570">
    <property type="entry name" value="Peptidase_M4_C_domain"/>
</dbReference>